<dbReference type="Proteomes" id="UP000291343">
    <property type="component" value="Unassembled WGS sequence"/>
</dbReference>
<evidence type="ECO:0000313" key="1">
    <source>
        <dbReference type="EMBL" id="RZF38523.1"/>
    </source>
</evidence>
<sequence>MFVYYSYYGKRSPSARSDYAVNGLGRGRLFCRLSLLLSRIAAGRRQSGGWRVQWGGGRARYLTAVSKAMQWQLTRGRQQQPNLVTSSTTVAFLTNSSAARATCALCE</sequence>
<comment type="caution">
    <text evidence="1">The sequence shown here is derived from an EMBL/GenBank/DDBJ whole genome shotgun (WGS) entry which is preliminary data.</text>
</comment>
<gene>
    <name evidence="1" type="ORF">LSTR_LSTR006118</name>
</gene>
<keyword evidence="2" id="KW-1185">Reference proteome</keyword>
<evidence type="ECO:0000313" key="2">
    <source>
        <dbReference type="Proteomes" id="UP000291343"/>
    </source>
</evidence>
<dbReference type="EMBL" id="QKKF02022243">
    <property type="protein sequence ID" value="RZF38523.1"/>
    <property type="molecule type" value="Genomic_DNA"/>
</dbReference>
<organism evidence="1 2">
    <name type="scientific">Laodelphax striatellus</name>
    <name type="common">Small brown planthopper</name>
    <name type="synonym">Delphax striatella</name>
    <dbReference type="NCBI Taxonomy" id="195883"/>
    <lineage>
        <taxon>Eukaryota</taxon>
        <taxon>Metazoa</taxon>
        <taxon>Ecdysozoa</taxon>
        <taxon>Arthropoda</taxon>
        <taxon>Hexapoda</taxon>
        <taxon>Insecta</taxon>
        <taxon>Pterygota</taxon>
        <taxon>Neoptera</taxon>
        <taxon>Paraneoptera</taxon>
        <taxon>Hemiptera</taxon>
        <taxon>Auchenorrhyncha</taxon>
        <taxon>Fulgoroidea</taxon>
        <taxon>Delphacidae</taxon>
        <taxon>Criomorphinae</taxon>
        <taxon>Laodelphax</taxon>
    </lineage>
</organism>
<name>A0A482WYF1_LAOST</name>
<dbReference type="AlphaFoldDB" id="A0A482WYF1"/>
<dbReference type="InParanoid" id="A0A482WYF1"/>
<reference evidence="1 2" key="1">
    <citation type="journal article" date="2017" name="Gigascience">
        <title>Genome sequence of the small brown planthopper, Laodelphax striatellus.</title>
        <authorList>
            <person name="Zhu J."/>
            <person name="Jiang F."/>
            <person name="Wang X."/>
            <person name="Yang P."/>
            <person name="Bao Y."/>
            <person name="Zhao W."/>
            <person name="Wang W."/>
            <person name="Lu H."/>
            <person name="Wang Q."/>
            <person name="Cui N."/>
            <person name="Li J."/>
            <person name="Chen X."/>
            <person name="Luo L."/>
            <person name="Yu J."/>
            <person name="Kang L."/>
            <person name="Cui F."/>
        </authorList>
    </citation>
    <scope>NUCLEOTIDE SEQUENCE [LARGE SCALE GENOMIC DNA]</scope>
    <source>
        <strain evidence="1">Lst14</strain>
    </source>
</reference>
<proteinExistence type="predicted"/>
<protein>
    <submittedName>
        <fullName evidence="1">Uncharacterized protein</fullName>
    </submittedName>
</protein>
<accession>A0A482WYF1</accession>